<dbReference type="Gene3D" id="2.40.160.60">
    <property type="entry name" value="Outer membrane protein transport protein (OMPP1/FadL/TodX)"/>
    <property type="match status" value="1"/>
</dbReference>
<name>A0A3B1BIG1_9ZZZZ</name>
<dbReference type="EMBL" id="UOGD01000093">
    <property type="protein sequence ID" value="VAX18136.1"/>
    <property type="molecule type" value="Genomic_DNA"/>
</dbReference>
<sequence length="363" mass="40025">MLNKVNYNLHTIKYPNRLLWLVILVLFFQISNLHSQPVKVGTTAASFLEIGVGSAGLSMGGAYTAIAEDVSALYWNPARAAYLEDIEAMFMYQPWVAGISFNYGGVVLPVEGVGVFGVSITMLSSGDMEETTMLYQEGTGVTFKASDLAMQITYARKVTDFFSFGFTGKYISQNISTMNASALAVDLGVYVVTPFFEREDSDINGIQIGMSISNYGGKMQLQGDDTFIAVDPDLENSGNNSRVPADYRMGEYNLPVTFRIGLAYDLFKNDTNRFTLAADAVHPNNFGEYVNAGAQYQLSLWNSFRLDLRGGYKTLFVKDNTQGLTLGVGLLVDFSATKFKFDYAFSQMNDLGNTNNFTISLLF</sequence>
<accession>A0A3B1BIG1</accession>
<reference evidence="2" key="1">
    <citation type="submission" date="2018-06" db="EMBL/GenBank/DDBJ databases">
        <authorList>
            <person name="Zhirakovskaya E."/>
        </authorList>
    </citation>
    <scope>NUCLEOTIDE SEQUENCE</scope>
</reference>
<dbReference type="Pfam" id="PF19572">
    <property type="entry name" value="PorV"/>
    <property type="match status" value="1"/>
</dbReference>
<organism evidence="2">
    <name type="scientific">hydrothermal vent metagenome</name>
    <dbReference type="NCBI Taxonomy" id="652676"/>
    <lineage>
        <taxon>unclassified sequences</taxon>
        <taxon>metagenomes</taxon>
        <taxon>ecological metagenomes</taxon>
    </lineage>
</organism>
<proteinExistence type="predicted"/>
<feature type="domain" description="Type IX secretion system protein PorV" evidence="1">
    <location>
        <begin position="38"/>
        <end position="221"/>
    </location>
</feature>
<dbReference type="SUPFAM" id="SSF56935">
    <property type="entry name" value="Porins"/>
    <property type="match status" value="1"/>
</dbReference>
<protein>
    <recommendedName>
        <fullName evidence="1">Type IX secretion system protein PorV domain-containing protein</fullName>
    </recommendedName>
</protein>
<gene>
    <name evidence="2" type="ORF">MNBD_IGNAVI01-1947</name>
</gene>
<evidence type="ECO:0000313" key="2">
    <source>
        <dbReference type="EMBL" id="VAX18136.1"/>
    </source>
</evidence>
<evidence type="ECO:0000259" key="1">
    <source>
        <dbReference type="Pfam" id="PF19572"/>
    </source>
</evidence>
<dbReference type="AlphaFoldDB" id="A0A3B1BIG1"/>
<dbReference type="NCBIfam" id="NF033709">
    <property type="entry name" value="PorV_fam"/>
    <property type="match status" value="1"/>
</dbReference>
<dbReference type="InterPro" id="IPR045741">
    <property type="entry name" value="PorV"/>
</dbReference>